<proteinExistence type="predicted"/>
<gene>
    <name evidence="2" type="ORF">B456_004G192800</name>
</gene>
<keyword evidence="1" id="KW-1133">Transmembrane helix</keyword>
<dbReference type="Gramene" id="KJB25461">
    <property type="protein sequence ID" value="KJB25461"/>
    <property type="gene ID" value="B456_004G192800"/>
</dbReference>
<protein>
    <submittedName>
        <fullName evidence="2">Uncharacterized protein</fullName>
    </submittedName>
</protein>
<accession>A0A0D2R7K5</accession>
<evidence type="ECO:0000256" key="1">
    <source>
        <dbReference type="SAM" id="Phobius"/>
    </source>
</evidence>
<keyword evidence="1" id="KW-0812">Transmembrane</keyword>
<keyword evidence="3" id="KW-1185">Reference proteome</keyword>
<feature type="transmembrane region" description="Helical" evidence="1">
    <location>
        <begin position="35"/>
        <end position="53"/>
    </location>
</feature>
<dbReference type="EMBL" id="CM001743">
    <property type="protein sequence ID" value="KJB25461.1"/>
    <property type="molecule type" value="Genomic_DNA"/>
</dbReference>
<name>A0A0D2R7K5_GOSRA</name>
<dbReference type="Proteomes" id="UP000032304">
    <property type="component" value="Chromosome 4"/>
</dbReference>
<dbReference type="AlphaFoldDB" id="A0A0D2R7K5"/>
<reference evidence="2 3" key="1">
    <citation type="journal article" date="2012" name="Nature">
        <title>Repeated polyploidization of Gossypium genomes and the evolution of spinnable cotton fibres.</title>
        <authorList>
            <person name="Paterson A.H."/>
            <person name="Wendel J.F."/>
            <person name="Gundlach H."/>
            <person name="Guo H."/>
            <person name="Jenkins J."/>
            <person name="Jin D."/>
            <person name="Llewellyn D."/>
            <person name="Showmaker K.C."/>
            <person name="Shu S."/>
            <person name="Udall J."/>
            <person name="Yoo M.J."/>
            <person name="Byers R."/>
            <person name="Chen W."/>
            <person name="Doron-Faigenboim A."/>
            <person name="Duke M.V."/>
            <person name="Gong L."/>
            <person name="Grimwood J."/>
            <person name="Grover C."/>
            <person name="Grupp K."/>
            <person name="Hu G."/>
            <person name="Lee T.H."/>
            <person name="Li J."/>
            <person name="Lin L."/>
            <person name="Liu T."/>
            <person name="Marler B.S."/>
            <person name="Page J.T."/>
            <person name="Roberts A.W."/>
            <person name="Romanel E."/>
            <person name="Sanders W.S."/>
            <person name="Szadkowski E."/>
            <person name="Tan X."/>
            <person name="Tang H."/>
            <person name="Xu C."/>
            <person name="Wang J."/>
            <person name="Wang Z."/>
            <person name="Zhang D."/>
            <person name="Zhang L."/>
            <person name="Ashrafi H."/>
            <person name="Bedon F."/>
            <person name="Bowers J.E."/>
            <person name="Brubaker C.L."/>
            <person name="Chee P.W."/>
            <person name="Das S."/>
            <person name="Gingle A.R."/>
            <person name="Haigler C.H."/>
            <person name="Harker D."/>
            <person name="Hoffmann L.V."/>
            <person name="Hovav R."/>
            <person name="Jones D.C."/>
            <person name="Lemke C."/>
            <person name="Mansoor S."/>
            <person name="ur Rahman M."/>
            <person name="Rainville L.N."/>
            <person name="Rambani A."/>
            <person name="Reddy U.K."/>
            <person name="Rong J.K."/>
            <person name="Saranga Y."/>
            <person name="Scheffler B.E."/>
            <person name="Scheffler J.A."/>
            <person name="Stelly D.M."/>
            <person name="Triplett B.A."/>
            <person name="Van Deynze A."/>
            <person name="Vaslin M.F."/>
            <person name="Waghmare V.N."/>
            <person name="Walford S.A."/>
            <person name="Wright R.J."/>
            <person name="Zaki E.A."/>
            <person name="Zhang T."/>
            <person name="Dennis E.S."/>
            <person name="Mayer K.F."/>
            <person name="Peterson D.G."/>
            <person name="Rokhsar D.S."/>
            <person name="Wang X."/>
            <person name="Schmutz J."/>
        </authorList>
    </citation>
    <scope>NUCLEOTIDE SEQUENCE [LARGE SCALE GENOMIC DNA]</scope>
</reference>
<organism evidence="2 3">
    <name type="scientific">Gossypium raimondii</name>
    <name type="common">Peruvian cotton</name>
    <name type="synonym">Gossypium klotzschianum subsp. raimondii</name>
    <dbReference type="NCBI Taxonomy" id="29730"/>
    <lineage>
        <taxon>Eukaryota</taxon>
        <taxon>Viridiplantae</taxon>
        <taxon>Streptophyta</taxon>
        <taxon>Embryophyta</taxon>
        <taxon>Tracheophyta</taxon>
        <taxon>Spermatophyta</taxon>
        <taxon>Magnoliopsida</taxon>
        <taxon>eudicotyledons</taxon>
        <taxon>Gunneridae</taxon>
        <taxon>Pentapetalae</taxon>
        <taxon>rosids</taxon>
        <taxon>malvids</taxon>
        <taxon>Malvales</taxon>
        <taxon>Malvaceae</taxon>
        <taxon>Malvoideae</taxon>
        <taxon>Gossypium</taxon>
    </lineage>
</organism>
<evidence type="ECO:0000313" key="2">
    <source>
        <dbReference type="EMBL" id="KJB25461.1"/>
    </source>
</evidence>
<evidence type="ECO:0000313" key="3">
    <source>
        <dbReference type="Proteomes" id="UP000032304"/>
    </source>
</evidence>
<keyword evidence="1" id="KW-0472">Membrane</keyword>
<sequence length="75" mass="8301">MSKLLVGVQILCLKRPDRSSMPSIAGINFEETVLGSYFSQLFMLVFFLLKLFGKMLVASMQGRLVNCSLVLGSII</sequence>